<proteinExistence type="predicted"/>
<gene>
    <name evidence="1" type="ORF">MNBD_PLANCTO03-243</name>
</gene>
<dbReference type="EMBL" id="UOGK01000770">
    <property type="protein sequence ID" value="VAX42855.1"/>
    <property type="molecule type" value="Genomic_DNA"/>
</dbReference>
<protein>
    <submittedName>
        <fullName evidence="1">Uncharacterized protein</fullName>
    </submittedName>
</protein>
<reference evidence="1" key="1">
    <citation type="submission" date="2018-06" db="EMBL/GenBank/DDBJ databases">
        <authorList>
            <person name="Zhirakovskaya E."/>
        </authorList>
    </citation>
    <scope>NUCLEOTIDE SEQUENCE</scope>
</reference>
<name>A0A3B1E7I9_9ZZZZ</name>
<dbReference type="AlphaFoldDB" id="A0A3B1E7I9"/>
<organism evidence="1">
    <name type="scientific">hydrothermal vent metagenome</name>
    <dbReference type="NCBI Taxonomy" id="652676"/>
    <lineage>
        <taxon>unclassified sequences</taxon>
        <taxon>metagenomes</taxon>
        <taxon>ecological metagenomes</taxon>
    </lineage>
</organism>
<accession>A0A3B1E7I9</accession>
<evidence type="ECO:0000313" key="1">
    <source>
        <dbReference type="EMBL" id="VAX42855.1"/>
    </source>
</evidence>
<sequence length="20" mass="2231">MAWLHRILPSASHITALLVT</sequence>
<feature type="non-terminal residue" evidence="1">
    <location>
        <position position="20"/>
    </location>
</feature>